<organism evidence="2 3">
    <name type="scientific">Fusarium oxysporum f. sp. radicis-cucumerinum</name>
    <dbReference type="NCBI Taxonomy" id="327505"/>
    <lineage>
        <taxon>Eukaryota</taxon>
        <taxon>Fungi</taxon>
        <taxon>Dikarya</taxon>
        <taxon>Ascomycota</taxon>
        <taxon>Pezizomycotina</taxon>
        <taxon>Sordariomycetes</taxon>
        <taxon>Hypocreomycetidae</taxon>
        <taxon>Hypocreales</taxon>
        <taxon>Nectriaceae</taxon>
        <taxon>Fusarium</taxon>
        <taxon>Fusarium oxysporum species complex</taxon>
    </lineage>
</organism>
<proteinExistence type="predicted"/>
<feature type="region of interest" description="Disordered" evidence="1">
    <location>
        <begin position="202"/>
        <end position="228"/>
    </location>
</feature>
<accession>A0A2H3GIU9</accession>
<reference evidence="2 3" key="2">
    <citation type="journal article" date="2017" name="Sci. Rep.">
        <title>A mobile pathogenicity chromosome in Fusarium oxysporum for infection of multiple cucurbit species.</title>
        <authorList>
            <person name="van Dam P."/>
            <person name="Fokkens L."/>
            <person name="Ayukawa Y."/>
            <person name="van der Gragt M."/>
            <person name="Ter Horst A."/>
            <person name="Brankovics B."/>
            <person name="Houterman P.M."/>
            <person name="Arie T."/>
            <person name="Rep M."/>
        </authorList>
    </citation>
    <scope>NUCLEOTIDE SEQUENCE [LARGE SCALE GENOMIC DNA]</scope>
    <source>
        <strain evidence="2 3">Forc016</strain>
    </source>
</reference>
<gene>
    <name evidence="2" type="ORF">AU210_013611</name>
</gene>
<evidence type="ECO:0000256" key="1">
    <source>
        <dbReference type="SAM" id="MobiDB-lite"/>
    </source>
</evidence>
<evidence type="ECO:0000313" key="3">
    <source>
        <dbReference type="Proteomes" id="UP000219602"/>
    </source>
</evidence>
<reference evidence="2 3" key="1">
    <citation type="journal article" date="2016" name="Environ. Microbiol.">
        <title>Effector profiles distinguish formae speciales of Fusarium oxysporum.</title>
        <authorList>
            <person name="van Dam P."/>
            <person name="Fokkens L."/>
            <person name="Schmidt S.M."/>
            <person name="Linmans J.H."/>
            <person name="Kistler H.C."/>
            <person name="Ma L.J."/>
            <person name="Rep M."/>
        </authorList>
    </citation>
    <scope>NUCLEOTIDE SEQUENCE [LARGE SCALE GENOMIC DNA]</scope>
    <source>
        <strain evidence="2 3">Forc016</strain>
    </source>
</reference>
<evidence type="ECO:0000313" key="2">
    <source>
        <dbReference type="EMBL" id="PCD24492.1"/>
    </source>
</evidence>
<dbReference type="Proteomes" id="UP000219602">
    <property type="component" value="Chromosome 12"/>
</dbReference>
<protein>
    <submittedName>
        <fullName evidence="2">Uncharacterized protein</fullName>
    </submittedName>
</protein>
<name>A0A2H3GIU9_FUSOX</name>
<feature type="region of interest" description="Disordered" evidence="1">
    <location>
        <begin position="1"/>
        <end position="27"/>
    </location>
</feature>
<comment type="caution">
    <text evidence="2">The sequence shown here is derived from an EMBL/GenBank/DDBJ whole genome shotgun (WGS) entry which is preliminary data.</text>
</comment>
<dbReference type="EMBL" id="MABQ02000010">
    <property type="protein sequence ID" value="PCD24492.1"/>
    <property type="molecule type" value="Genomic_DNA"/>
</dbReference>
<sequence length="452" mass="50865">MEPLEETDPPRRVDPNGGNSNCHARPDEEPQSFLENLDMSEFGGFDFDFSCLQETSQSIDAFTLDGQDVRMIDAFDQTVPMTEQSTYDFNIAPTLDDSDPLALANSDDDWLIQFVELNHQVPSALESVDNSFGLCLSGPPLQSQGDQSQQQAIQWDGNFLNDHSIQHTTEQSTIHERTAIRSSATTTNEYNTLSSVSRPIIRYTGPLPPLRRGAEEDPRHKNKHDNGSWQGQTAFAFAVGQLEDCKNDIVNTLEAQGRMSNDEIADILDRQRPVRTALWIYASICIDKLPSGIDLWSHLPEELKYFKGTPQQNLNQSLENYDSSLTTSLNSWRAQQKHDLHRLFPFSKEFSSTEKQEHTQRISNWTAYCRGKRRMTERVKADAGFEISVGSHIDEEVRDILNPRGPTDFCATARIFHEMLISIANAPKPGSASPFACNDGIGLSYASHGIWY</sequence>
<dbReference type="AlphaFoldDB" id="A0A2H3GIU9"/>